<dbReference type="InterPro" id="IPR022357">
    <property type="entry name" value="MIP_CS"/>
</dbReference>
<feature type="transmembrane region" description="Helical" evidence="10">
    <location>
        <begin position="211"/>
        <end position="235"/>
    </location>
</feature>
<dbReference type="Gene3D" id="1.20.1080.10">
    <property type="entry name" value="Glycerol uptake facilitator protein"/>
    <property type="match status" value="1"/>
</dbReference>
<evidence type="ECO:0000256" key="7">
    <source>
        <dbReference type="ARBA" id="ARBA00023136"/>
    </source>
</evidence>
<keyword evidence="3 8" id="KW-0813">Transport</keyword>
<dbReference type="NCBIfam" id="TIGR00861">
    <property type="entry name" value="MIP"/>
    <property type="match status" value="1"/>
</dbReference>
<evidence type="ECO:0000256" key="5">
    <source>
        <dbReference type="ARBA" id="ARBA00022692"/>
    </source>
</evidence>
<evidence type="ECO:0000256" key="2">
    <source>
        <dbReference type="ARBA" id="ARBA00006175"/>
    </source>
</evidence>
<reference evidence="11 12" key="1">
    <citation type="submission" date="2020-08" db="EMBL/GenBank/DDBJ databases">
        <authorList>
            <person name="Hejnol A."/>
        </authorList>
    </citation>
    <scope>NUCLEOTIDE SEQUENCE [LARGE SCALE GENOMIC DNA]</scope>
</reference>
<feature type="transmembrane region" description="Helical" evidence="10">
    <location>
        <begin position="298"/>
        <end position="318"/>
    </location>
</feature>
<feature type="transmembrane region" description="Helical" evidence="10">
    <location>
        <begin position="256"/>
        <end position="278"/>
    </location>
</feature>
<dbReference type="InterPro" id="IPR023271">
    <property type="entry name" value="Aquaporin-like"/>
</dbReference>
<comment type="subcellular location">
    <subcellularLocation>
        <location evidence="1">Cell membrane</location>
        <topology evidence="1">Multi-pass membrane protein</topology>
    </subcellularLocation>
</comment>
<evidence type="ECO:0000256" key="6">
    <source>
        <dbReference type="ARBA" id="ARBA00022989"/>
    </source>
</evidence>
<keyword evidence="6 10" id="KW-1133">Transmembrane helix</keyword>
<evidence type="ECO:0000256" key="8">
    <source>
        <dbReference type="RuleBase" id="RU000477"/>
    </source>
</evidence>
<dbReference type="EMBL" id="CAJFCJ010000001">
    <property type="protein sequence ID" value="CAD5111312.1"/>
    <property type="molecule type" value="Genomic_DNA"/>
</dbReference>
<dbReference type="PANTHER" id="PTHR19139">
    <property type="entry name" value="AQUAPORIN TRANSPORTER"/>
    <property type="match status" value="1"/>
</dbReference>
<dbReference type="AlphaFoldDB" id="A0A7I8V9R1"/>
<feature type="transmembrane region" description="Helical" evidence="10">
    <location>
        <begin position="330"/>
        <end position="349"/>
    </location>
</feature>
<dbReference type="PANTHER" id="PTHR19139:SF199">
    <property type="entry name" value="MIP17260P"/>
    <property type="match status" value="1"/>
</dbReference>
<accession>A0A7I8V9R1</accession>
<evidence type="ECO:0000256" key="3">
    <source>
        <dbReference type="ARBA" id="ARBA00022448"/>
    </source>
</evidence>
<comment type="similarity">
    <text evidence="2 8">Belongs to the MIP/aquaporin (TC 1.A.8) family.</text>
</comment>
<organism evidence="11 12">
    <name type="scientific">Dimorphilus gyrociliatus</name>
    <dbReference type="NCBI Taxonomy" id="2664684"/>
    <lineage>
        <taxon>Eukaryota</taxon>
        <taxon>Metazoa</taxon>
        <taxon>Spiralia</taxon>
        <taxon>Lophotrochozoa</taxon>
        <taxon>Annelida</taxon>
        <taxon>Polychaeta</taxon>
        <taxon>Polychaeta incertae sedis</taxon>
        <taxon>Dinophilidae</taxon>
        <taxon>Dimorphilus</taxon>
    </lineage>
</organism>
<feature type="transmembrane region" description="Helical" evidence="10">
    <location>
        <begin position="376"/>
        <end position="398"/>
    </location>
</feature>
<dbReference type="OrthoDB" id="3222at2759"/>
<feature type="transmembrane region" description="Helical" evidence="10">
    <location>
        <begin position="176"/>
        <end position="199"/>
    </location>
</feature>
<gene>
    <name evidence="11" type="ORF">DGYR_LOCUS627</name>
</gene>
<dbReference type="SUPFAM" id="SSF81338">
    <property type="entry name" value="Aquaporin-like"/>
    <property type="match status" value="1"/>
</dbReference>
<keyword evidence="12" id="KW-1185">Reference proteome</keyword>
<dbReference type="InterPro" id="IPR034294">
    <property type="entry name" value="Aquaporin_transptr"/>
</dbReference>
<dbReference type="PRINTS" id="PR00783">
    <property type="entry name" value="MINTRINSICP"/>
</dbReference>
<name>A0A7I8V9R1_9ANNE</name>
<keyword evidence="7 10" id="KW-0472">Membrane</keyword>
<dbReference type="GO" id="GO:0015250">
    <property type="term" value="F:water channel activity"/>
    <property type="evidence" value="ECO:0007669"/>
    <property type="project" value="TreeGrafter"/>
</dbReference>
<keyword evidence="5 8" id="KW-0812">Transmembrane</keyword>
<comment type="caution">
    <text evidence="11">The sequence shown here is derived from an EMBL/GenBank/DDBJ whole genome shotgun (WGS) entry which is preliminary data.</text>
</comment>
<proteinExistence type="inferred from homology"/>
<dbReference type="Pfam" id="PF00230">
    <property type="entry name" value="MIP"/>
    <property type="match status" value="1"/>
</dbReference>
<evidence type="ECO:0000256" key="10">
    <source>
        <dbReference type="SAM" id="Phobius"/>
    </source>
</evidence>
<evidence type="ECO:0000256" key="4">
    <source>
        <dbReference type="ARBA" id="ARBA00022475"/>
    </source>
</evidence>
<dbReference type="GO" id="GO:0005886">
    <property type="term" value="C:plasma membrane"/>
    <property type="evidence" value="ECO:0007669"/>
    <property type="project" value="UniProtKB-SubCell"/>
</dbReference>
<evidence type="ECO:0000313" key="12">
    <source>
        <dbReference type="Proteomes" id="UP000549394"/>
    </source>
</evidence>
<evidence type="ECO:0000256" key="9">
    <source>
        <dbReference type="SAM" id="MobiDB-lite"/>
    </source>
</evidence>
<dbReference type="CDD" id="cd00333">
    <property type="entry name" value="MIP"/>
    <property type="match status" value="1"/>
</dbReference>
<keyword evidence="4" id="KW-1003">Cell membrane</keyword>
<dbReference type="PROSITE" id="PS00221">
    <property type="entry name" value="MIP"/>
    <property type="match status" value="1"/>
</dbReference>
<evidence type="ECO:0000313" key="11">
    <source>
        <dbReference type="EMBL" id="CAD5111312.1"/>
    </source>
</evidence>
<feature type="region of interest" description="Disordered" evidence="9">
    <location>
        <begin position="103"/>
        <end position="131"/>
    </location>
</feature>
<evidence type="ECO:0000256" key="1">
    <source>
        <dbReference type="ARBA" id="ARBA00004651"/>
    </source>
</evidence>
<dbReference type="InterPro" id="IPR000425">
    <property type="entry name" value="MIP"/>
</dbReference>
<sequence>MMENHPIFIDREGKSMQFALSPCDIKETIRKQIQEYGGSMVAPHKIHKGVIKLRKPGPCVSPEEVSVQYITDCITDKKLLDIKKYKFENIIVETKEEDDISLPDVKLESPLEESDSPNISQSRRKSKIRQPYTKEDDEAIIQCILKLKASKLTERSEGIMNPLFKRNVDDLLSSKLWRAAIGELIATFLLIFLGCGTALSEKPGNPKDAQLVRVSLSFASLVGLLVWVFGNVSGAHLNPAITLAQLFSRRVGAVRALVYVCAQMGGCTLGALCLKFIVSKERREQLGITSVQPDIENAQAIGLEICITFALAITVFAVTDKSREDVGHGMAPLAVSFAILTTLLMAIPLTGASLNPARSFGPNVALAQSSAWKQHWIYWIGPPVGAISAAFIYDFILAPNTCLKKISKYFTDPDYDVHTNYNEQGITFGDFRDPQSSQEQKIYTVS</sequence>
<protein>
    <submittedName>
        <fullName evidence="11">DgyrCDS628</fullName>
    </submittedName>
</protein>
<dbReference type="Proteomes" id="UP000549394">
    <property type="component" value="Unassembled WGS sequence"/>
</dbReference>